<protein>
    <submittedName>
        <fullName evidence="1">DUF3604 domain-containing protein</fullName>
    </submittedName>
</protein>
<dbReference type="InterPro" id="IPR022028">
    <property type="entry name" value="DUF3604"/>
</dbReference>
<dbReference type="InterPro" id="IPR016195">
    <property type="entry name" value="Pol/histidinol_Pase-like"/>
</dbReference>
<proteinExistence type="predicted"/>
<reference evidence="1" key="1">
    <citation type="submission" date="2019-02" db="EMBL/GenBank/DDBJ databases">
        <authorList>
            <person name="Li S.-H."/>
        </authorList>
    </citation>
    <scope>NUCLEOTIDE SEQUENCE</scope>
    <source>
        <strain evidence="1">IMCC14734</strain>
    </source>
</reference>
<accession>A0ABT3TGY0</accession>
<dbReference type="RefSeq" id="WP_279245529.1">
    <property type="nucleotide sequence ID" value="NZ_SHNN01000002.1"/>
</dbReference>
<dbReference type="Gene3D" id="3.20.20.140">
    <property type="entry name" value="Metal-dependent hydrolases"/>
    <property type="match status" value="1"/>
</dbReference>
<dbReference type="Pfam" id="PF12228">
    <property type="entry name" value="DUF3604"/>
    <property type="match status" value="1"/>
</dbReference>
<keyword evidence="2" id="KW-1185">Reference proteome</keyword>
<name>A0ABT3TGY0_9GAMM</name>
<dbReference type="SUPFAM" id="SSF89550">
    <property type="entry name" value="PHP domain-like"/>
    <property type="match status" value="1"/>
</dbReference>
<gene>
    <name evidence="1" type="ORF">EYC98_11730</name>
</gene>
<evidence type="ECO:0000313" key="2">
    <source>
        <dbReference type="Proteomes" id="UP001143362"/>
    </source>
</evidence>
<sequence>MLRRQTLMMTLPLLAMQLGGCGEEQDAGTIVGQQPAQSMVAIKSEGGAAAAAALGRGDAQILFGDLHTHTSFSPDGFILGMPLTGGEGVRPPADACDYARYCSAVDFWGISDHAEGITPHLWQQTRDSIRACNAVAGNGGSPDMVSFLGFEWSHVAATSAAHYGHKNVFFRDTADAMVPSRPIAAPRDQLSKSPIGRGAQVALAVRDWPNRDFYLNIQAYYDAIADTPRCASGVNSRELPTDCHEVADNPRELFSKLDDWGFEALVIPHGNTWGLSTPEGTSWDKQLSNDYHDPRYQNLIEVYSGHGNSEEYRDFVPVEYAADGSAQCPLPSPGFLPCCWRAGEIIQQRCEEPASAACAASITAARQAYVDAGISGHLTVPGAQVSDWLNCGQCEDCFNPSFKLRPKVSTQYALTLDKPENEPDRQRFQFGFIGSSDNHRARAGNGYKDIGRKRGNTEAMGVADAKLQRSGLDRGDPASTQVRRLEDLGEIGLNELRNMERQQSFWLTGGLVAVHAEGRDRDSIWSALRQREVYATSGDRILLWFDLLNSNEGELSMGSATDMTQSPRFRVSAAGAFRQLPGCPPQVAAVLGSDRQASLCANECYNPGDERKAITRIEVVKITPRRESGERTEDLIEDTWRSFECAATDGTCSLEFSDPEFALAGRDATYYVRAIQEPSPAVNAGGLRCDYDENGVCIAVNPCFGDYRTPADDDCQSPNEERAWSSPIYINYRN</sequence>
<comment type="caution">
    <text evidence="1">The sequence shown here is derived from an EMBL/GenBank/DDBJ whole genome shotgun (WGS) entry which is preliminary data.</text>
</comment>
<dbReference type="Proteomes" id="UP001143362">
    <property type="component" value="Unassembled WGS sequence"/>
</dbReference>
<evidence type="ECO:0000313" key="1">
    <source>
        <dbReference type="EMBL" id="MCX2981531.1"/>
    </source>
</evidence>
<dbReference type="EMBL" id="SHNN01000002">
    <property type="protein sequence ID" value="MCX2981531.1"/>
    <property type="molecule type" value="Genomic_DNA"/>
</dbReference>
<organism evidence="1 2">
    <name type="scientific">Candidatus Litorirhabdus singularis</name>
    <dbReference type="NCBI Taxonomy" id="2518993"/>
    <lineage>
        <taxon>Bacteria</taxon>
        <taxon>Pseudomonadati</taxon>
        <taxon>Pseudomonadota</taxon>
        <taxon>Gammaproteobacteria</taxon>
        <taxon>Cellvibrionales</taxon>
        <taxon>Halieaceae</taxon>
        <taxon>Candidatus Litorirhabdus</taxon>
    </lineage>
</organism>